<reference evidence="15" key="1">
    <citation type="journal article" date="2021" name="Sci. Adv.">
        <title>The American lobster genome reveals insights on longevity, neural, and immune adaptations.</title>
        <authorList>
            <person name="Polinski J.M."/>
            <person name="Zimin A.V."/>
            <person name="Clark K.F."/>
            <person name="Kohn A.B."/>
            <person name="Sadowski N."/>
            <person name="Timp W."/>
            <person name="Ptitsyn A."/>
            <person name="Khanna P."/>
            <person name="Romanova D.Y."/>
            <person name="Williams P."/>
            <person name="Greenwood S.J."/>
            <person name="Moroz L.L."/>
            <person name="Walt D.R."/>
            <person name="Bodnar A.G."/>
        </authorList>
    </citation>
    <scope>NUCLEOTIDE SEQUENCE</scope>
    <source>
        <strain evidence="15">GMGI-L3</strain>
    </source>
</reference>
<comment type="similarity">
    <text evidence="4 14">Belongs to the cytochrome P450 family.</text>
</comment>
<keyword evidence="6 13" id="KW-0479">Metal-binding</keyword>
<keyword evidence="9 14" id="KW-0560">Oxidoreductase</keyword>
<dbReference type="GO" id="GO:0016705">
    <property type="term" value="F:oxidoreductase activity, acting on paired donors, with incorporation or reduction of molecular oxygen"/>
    <property type="evidence" value="ECO:0007669"/>
    <property type="project" value="InterPro"/>
</dbReference>
<keyword evidence="12" id="KW-0472">Membrane</keyword>
<evidence type="ECO:0000256" key="8">
    <source>
        <dbReference type="ARBA" id="ARBA00022848"/>
    </source>
</evidence>
<dbReference type="Gene3D" id="1.10.630.10">
    <property type="entry name" value="Cytochrome P450"/>
    <property type="match status" value="1"/>
</dbReference>
<dbReference type="EMBL" id="JAHLQT010004517">
    <property type="protein sequence ID" value="KAG7175942.1"/>
    <property type="molecule type" value="Genomic_DNA"/>
</dbReference>
<dbReference type="InterPro" id="IPR002401">
    <property type="entry name" value="Cyt_P450_E_grp-I"/>
</dbReference>
<evidence type="ECO:0000313" key="16">
    <source>
        <dbReference type="Proteomes" id="UP000747542"/>
    </source>
</evidence>
<dbReference type="PANTHER" id="PTHR24292:SF102">
    <property type="entry name" value="CYTOCHROME P450 FAMILY-RELATED"/>
    <property type="match status" value="1"/>
</dbReference>
<comment type="cofactor">
    <cofactor evidence="1 13">
        <name>heme</name>
        <dbReference type="ChEBI" id="CHEBI:30413"/>
    </cofactor>
</comment>
<organism evidence="15 16">
    <name type="scientific">Homarus americanus</name>
    <name type="common">American lobster</name>
    <dbReference type="NCBI Taxonomy" id="6706"/>
    <lineage>
        <taxon>Eukaryota</taxon>
        <taxon>Metazoa</taxon>
        <taxon>Ecdysozoa</taxon>
        <taxon>Arthropoda</taxon>
        <taxon>Crustacea</taxon>
        <taxon>Multicrustacea</taxon>
        <taxon>Malacostraca</taxon>
        <taxon>Eumalacostraca</taxon>
        <taxon>Eucarida</taxon>
        <taxon>Decapoda</taxon>
        <taxon>Pleocyemata</taxon>
        <taxon>Astacidea</taxon>
        <taxon>Nephropoidea</taxon>
        <taxon>Nephropidae</taxon>
        <taxon>Homarus</taxon>
    </lineage>
</organism>
<evidence type="ECO:0000256" key="6">
    <source>
        <dbReference type="ARBA" id="ARBA00022723"/>
    </source>
</evidence>
<dbReference type="InterPro" id="IPR050476">
    <property type="entry name" value="Insect_CytP450_Detox"/>
</dbReference>
<sequence length="315" mass="35860">MPPSGGEAFARKSGRCPHLCRRRGEALPPIRAHHTLGMYRRSGHPLELRRTPQSRAGHLLELGMQKIKRWCEVTDTNQEAKKKLKQEKSLERLRTAKTIIAQSVLFLLAGYDTVSSTLSFITFLLAKNPIHQQRVRREVQELVQLHGELTYQVILDSKFLEACIMEALRLYPPAPNIERRCTKTYRLPGTDLTVRVGDMVVIPIWSLHHDARYWPDPELFLPDRFLPENKSSITTATYLPFGLGPRICIANRFAMMETKITLAKLLLAAELSLPEGQEHMELATSLILMRPRHSVNIILTTLTHSPDSPLTTLTH</sequence>
<keyword evidence="11 14" id="KW-0503">Monooxygenase</keyword>
<dbReference type="PRINTS" id="PR00385">
    <property type="entry name" value="P450"/>
</dbReference>
<evidence type="ECO:0000313" key="15">
    <source>
        <dbReference type="EMBL" id="KAG7175942.1"/>
    </source>
</evidence>
<evidence type="ECO:0000256" key="13">
    <source>
        <dbReference type="PIRSR" id="PIRSR602401-1"/>
    </source>
</evidence>
<dbReference type="GO" id="GO:0005506">
    <property type="term" value="F:iron ion binding"/>
    <property type="evidence" value="ECO:0007669"/>
    <property type="project" value="InterPro"/>
</dbReference>
<gene>
    <name evidence="15" type="primary">Cyp9E2-L</name>
    <name evidence="15" type="ORF">Hamer_G025073</name>
</gene>
<evidence type="ECO:0000256" key="4">
    <source>
        <dbReference type="ARBA" id="ARBA00010617"/>
    </source>
</evidence>
<dbReference type="PANTHER" id="PTHR24292">
    <property type="entry name" value="CYTOCHROME P450"/>
    <property type="match status" value="1"/>
</dbReference>
<dbReference type="PRINTS" id="PR00463">
    <property type="entry name" value="EP450I"/>
</dbReference>
<accession>A0A8J5NA86</accession>
<dbReference type="InterPro" id="IPR017972">
    <property type="entry name" value="Cyt_P450_CS"/>
</dbReference>
<protein>
    <submittedName>
        <fullName evidence="15">Cytochrome P450 9e2-like</fullName>
    </submittedName>
</protein>
<evidence type="ECO:0000256" key="3">
    <source>
        <dbReference type="ARBA" id="ARBA00004406"/>
    </source>
</evidence>
<dbReference type="GO" id="GO:0020037">
    <property type="term" value="F:heme binding"/>
    <property type="evidence" value="ECO:0007669"/>
    <property type="project" value="InterPro"/>
</dbReference>
<comment type="caution">
    <text evidence="15">The sequence shown here is derived from an EMBL/GenBank/DDBJ whole genome shotgun (WGS) entry which is preliminary data.</text>
</comment>
<dbReference type="AlphaFoldDB" id="A0A8J5NA86"/>
<dbReference type="Proteomes" id="UP000747542">
    <property type="component" value="Unassembled WGS sequence"/>
</dbReference>
<dbReference type="PROSITE" id="PS00086">
    <property type="entry name" value="CYTOCHROME_P450"/>
    <property type="match status" value="1"/>
</dbReference>
<keyword evidence="10 13" id="KW-0408">Iron</keyword>
<evidence type="ECO:0000256" key="5">
    <source>
        <dbReference type="ARBA" id="ARBA00022617"/>
    </source>
</evidence>
<evidence type="ECO:0000256" key="14">
    <source>
        <dbReference type="RuleBase" id="RU000461"/>
    </source>
</evidence>
<evidence type="ECO:0000256" key="7">
    <source>
        <dbReference type="ARBA" id="ARBA00022824"/>
    </source>
</evidence>
<dbReference type="GO" id="GO:0005789">
    <property type="term" value="C:endoplasmic reticulum membrane"/>
    <property type="evidence" value="ECO:0007669"/>
    <property type="project" value="UniProtKB-SubCell"/>
</dbReference>
<keyword evidence="8" id="KW-0492">Microsome</keyword>
<dbReference type="SUPFAM" id="SSF48264">
    <property type="entry name" value="Cytochrome P450"/>
    <property type="match status" value="1"/>
</dbReference>
<evidence type="ECO:0000256" key="9">
    <source>
        <dbReference type="ARBA" id="ARBA00023002"/>
    </source>
</evidence>
<comment type="subcellular location">
    <subcellularLocation>
        <location evidence="3">Endoplasmic reticulum membrane</location>
        <topology evidence="3">Peripheral membrane protein</topology>
    </subcellularLocation>
    <subcellularLocation>
        <location evidence="2">Microsome membrane</location>
        <topology evidence="2">Peripheral membrane protein</topology>
    </subcellularLocation>
</comment>
<evidence type="ECO:0000256" key="11">
    <source>
        <dbReference type="ARBA" id="ARBA00023033"/>
    </source>
</evidence>
<dbReference type="InterPro" id="IPR001128">
    <property type="entry name" value="Cyt_P450"/>
</dbReference>
<keyword evidence="16" id="KW-1185">Reference proteome</keyword>
<dbReference type="Pfam" id="PF00067">
    <property type="entry name" value="p450"/>
    <property type="match status" value="1"/>
</dbReference>
<evidence type="ECO:0000256" key="1">
    <source>
        <dbReference type="ARBA" id="ARBA00001971"/>
    </source>
</evidence>
<evidence type="ECO:0000256" key="10">
    <source>
        <dbReference type="ARBA" id="ARBA00023004"/>
    </source>
</evidence>
<evidence type="ECO:0000256" key="12">
    <source>
        <dbReference type="ARBA" id="ARBA00023136"/>
    </source>
</evidence>
<dbReference type="InterPro" id="IPR036396">
    <property type="entry name" value="Cyt_P450_sf"/>
</dbReference>
<keyword evidence="5 13" id="KW-0349">Heme</keyword>
<dbReference type="GO" id="GO:0004497">
    <property type="term" value="F:monooxygenase activity"/>
    <property type="evidence" value="ECO:0007669"/>
    <property type="project" value="UniProtKB-KW"/>
</dbReference>
<feature type="binding site" description="axial binding residue" evidence="13">
    <location>
        <position position="248"/>
    </location>
    <ligand>
        <name>heme</name>
        <dbReference type="ChEBI" id="CHEBI:30413"/>
    </ligand>
    <ligandPart>
        <name>Fe</name>
        <dbReference type="ChEBI" id="CHEBI:18248"/>
    </ligandPart>
</feature>
<keyword evidence="7" id="KW-0256">Endoplasmic reticulum</keyword>
<name>A0A8J5NA86_HOMAM</name>
<proteinExistence type="inferred from homology"/>
<evidence type="ECO:0000256" key="2">
    <source>
        <dbReference type="ARBA" id="ARBA00004174"/>
    </source>
</evidence>